<name>A0A3N1D9Z0_9ACTN</name>
<keyword evidence="4 9" id="KW-0547">Nucleotide-binding</keyword>
<comment type="pathway">
    <text evidence="1">Amino-acid degradation; L-proline degradation into L-glutamate; L-glutamate from L-proline: step 1/2.</text>
</comment>
<feature type="binding site" evidence="9">
    <location>
        <position position="129"/>
    </location>
    <ligand>
        <name>FAD</name>
        <dbReference type="ChEBI" id="CHEBI:57692"/>
    </ligand>
</feature>
<evidence type="ECO:0000256" key="2">
    <source>
        <dbReference type="ARBA" id="ARBA00012695"/>
    </source>
</evidence>
<evidence type="ECO:0000256" key="7">
    <source>
        <dbReference type="ARBA" id="ARBA00023062"/>
    </source>
</evidence>
<dbReference type="OrthoDB" id="9773461at2"/>
<keyword evidence="7" id="KW-0642">Proline metabolism</keyword>
<evidence type="ECO:0000256" key="9">
    <source>
        <dbReference type="PIRSR" id="PIRSR000196-2"/>
    </source>
</evidence>
<dbReference type="InterPro" id="IPR029041">
    <property type="entry name" value="FAD-linked_oxidoreductase-like"/>
</dbReference>
<feature type="binding site" evidence="9">
    <location>
        <begin position="220"/>
        <end position="221"/>
    </location>
    <ligand>
        <name>FAD</name>
        <dbReference type="ChEBI" id="CHEBI:57692"/>
    </ligand>
</feature>
<evidence type="ECO:0000259" key="10">
    <source>
        <dbReference type="Pfam" id="PF01619"/>
    </source>
</evidence>
<evidence type="ECO:0000256" key="8">
    <source>
        <dbReference type="ARBA" id="ARBA00048779"/>
    </source>
</evidence>
<dbReference type="InterPro" id="IPR008219">
    <property type="entry name" value="PRODH_bac_arc"/>
</dbReference>
<dbReference type="Proteomes" id="UP000272400">
    <property type="component" value="Unassembled WGS sequence"/>
</dbReference>
<dbReference type="SUPFAM" id="SSF51730">
    <property type="entry name" value="FAD-linked oxidoreductase"/>
    <property type="match status" value="1"/>
</dbReference>
<dbReference type="PIRSF" id="PIRSF000196">
    <property type="entry name" value="Pro_dehydrog"/>
    <property type="match status" value="1"/>
</dbReference>
<feature type="binding site" evidence="9">
    <location>
        <position position="157"/>
    </location>
    <ligand>
        <name>FAD</name>
        <dbReference type="ChEBI" id="CHEBI:57692"/>
    </ligand>
</feature>
<protein>
    <recommendedName>
        <fullName evidence="2">proline dehydrogenase</fullName>
        <ecNumber evidence="2">1.5.5.2</ecNumber>
    </recommendedName>
</protein>
<accession>A0A3N1D9Z0</accession>
<dbReference type="GO" id="GO:0010133">
    <property type="term" value="P:L-proline catabolic process to L-glutamate"/>
    <property type="evidence" value="ECO:0007669"/>
    <property type="project" value="UniProtKB-UniPathway"/>
</dbReference>
<dbReference type="EC" id="1.5.5.2" evidence="2"/>
<dbReference type="PANTHER" id="PTHR13914">
    <property type="entry name" value="PROLINE OXIDASE"/>
    <property type="match status" value="1"/>
</dbReference>
<keyword evidence="5 9" id="KW-0274">FAD</keyword>
<organism evidence="11 12">
    <name type="scientific">Actinocorallia herbida</name>
    <dbReference type="NCBI Taxonomy" id="58109"/>
    <lineage>
        <taxon>Bacteria</taxon>
        <taxon>Bacillati</taxon>
        <taxon>Actinomycetota</taxon>
        <taxon>Actinomycetes</taxon>
        <taxon>Streptosporangiales</taxon>
        <taxon>Thermomonosporaceae</taxon>
        <taxon>Actinocorallia</taxon>
    </lineage>
</organism>
<dbReference type="GO" id="GO:0004657">
    <property type="term" value="F:proline dehydrogenase activity"/>
    <property type="evidence" value="ECO:0007669"/>
    <property type="project" value="UniProtKB-EC"/>
</dbReference>
<dbReference type="PANTHER" id="PTHR13914:SF0">
    <property type="entry name" value="PROLINE DEHYDROGENASE 1, MITOCHONDRIAL"/>
    <property type="match status" value="1"/>
</dbReference>
<sequence>MLRRTLQAASRRGGLLRKAVERMPSARAAAGRYVAGETVGEVLLATRILRSEGLLVSIDRLGADVTDRAEAEATVLAYERLLEELPEGADVSLRLTALGVGFDEGLAYTCAERICEAAAAAGTTVTVDMEEHTGVEAVLRVVEGLRFGYPLTGVAIQSALRRSEEYCAEYSHAESRVRLCKGSFPAPADVAFADRDEIDKSFVRCLRVLMAGEGYPMVATHDPRLLEIVDALRVIHDRPYDSFEYQMFYGVRQDEQKRLTEEGARMRVYVPYGSNWYPYVMRRMAEHPADLRHLLRGAPS</sequence>
<comment type="cofactor">
    <cofactor evidence="9">
        <name>FAD</name>
        <dbReference type="ChEBI" id="CHEBI:57692"/>
    </cofactor>
    <text evidence="9">Binds 1 FAD per subunit.</text>
</comment>
<keyword evidence="6" id="KW-0560">Oxidoreductase</keyword>
<evidence type="ECO:0000256" key="1">
    <source>
        <dbReference type="ARBA" id="ARBA00004739"/>
    </source>
</evidence>
<dbReference type="RefSeq" id="WP_123669314.1">
    <property type="nucleotide sequence ID" value="NZ_RJKE01000001.1"/>
</dbReference>
<dbReference type="InterPro" id="IPR002872">
    <property type="entry name" value="Proline_DH_dom"/>
</dbReference>
<dbReference type="InterPro" id="IPR015659">
    <property type="entry name" value="Proline_oxidase"/>
</dbReference>
<keyword evidence="12" id="KW-1185">Reference proteome</keyword>
<evidence type="ECO:0000256" key="5">
    <source>
        <dbReference type="ARBA" id="ARBA00022827"/>
    </source>
</evidence>
<dbReference type="Pfam" id="PF01619">
    <property type="entry name" value="Pro_dh"/>
    <property type="match status" value="1"/>
</dbReference>
<evidence type="ECO:0000256" key="6">
    <source>
        <dbReference type="ARBA" id="ARBA00023002"/>
    </source>
</evidence>
<keyword evidence="3" id="KW-0285">Flavoprotein</keyword>
<feature type="domain" description="Proline dehydrogenase" evidence="10">
    <location>
        <begin position="47"/>
        <end position="287"/>
    </location>
</feature>
<dbReference type="UniPathway" id="UPA00261">
    <property type="reaction ID" value="UER00373"/>
</dbReference>
<dbReference type="AlphaFoldDB" id="A0A3N1D9Z0"/>
<evidence type="ECO:0000313" key="11">
    <source>
        <dbReference type="EMBL" id="ROO90343.1"/>
    </source>
</evidence>
<evidence type="ECO:0000256" key="3">
    <source>
        <dbReference type="ARBA" id="ARBA00022630"/>
    </source>
</evidence>
<evidence type="ECO:0000256" key="4">
    <source>
        <dbReference type="ARBA" id="ARBA00022741"/>
    </source>
</evidence>
<proteinExistence type="predicted"/>
<dbReference type="EMBL" id="RJKE01000001">
    <property type="protein sequence ID" value="ROO90343.1"/>
    <property type="molecule type" value="Genomic_DNA"/>
</dbReference>
<dbReference type="Gene3D" id="3.20.20.220">
    <property type="match status" value="1"/>
</dbReference>
<comment type="caution">
    <text evidence="11">The sequence shown here is derived from an EMBL/GenBank/DDBJ whole genome shotgun (WGS) entry which is preliminary data.</text>
</comment>
<comment type="catalytic activity">
    <reaction evidence="8">
        <text>L-proline + a quinone = (S)-1-pyrroline-5-carboxylate + a quinol + H(+)</text>
        <dbReference type="Rhea" id="RHEA:23784"/>
        <dbReference type="ChEBI" id="CHEBI:15378"/>
        <dbReference type="ChEBI" id="CHEBI:17388"/>
        <dbReference type="ChEBI" id="CHEBI:24646"/>
        <dbReference type="ChEBI" id="CHEBI:60039"/>
        <dbReference type="ChEBI" id="CHEBI:132124"/>
        <dbReference type="EC" id="1.5.5.2"/>
    </reaction>
</comment>
<reference evidence="11 12" key="1">
    <citation type="submission" date="2018-11" db="EMBL/GenBank/DDBJ databases">
        <title>Sequencing the genomes of 1000 actinobacteria strains.</title>
        <authorList>
            <person name="Klenk H.-P."/>
        </authorList>
    </citation>
    <scope>NUCLEOTIDE SEQUENCE [LARGE SCALE GENOMIC DNA]</scope>
    <source>
        <strain evidence="11 12">DSM 44254</strain>
    </source>
</reference>
<gene>
    <name evidence="11" type="ORF">EDD29_8067</name>
</gene>
<evidence type="ECO:0000313" key="12">
    <source>
        <dbReference type="Proteomes" id="UP000272400"/>
    </source>
</evidence>
<dbReference type="GO" id="GO:0000166">
    <property type="term" value="F:nucleotide binding"/>
    <property type="evidence" value="ECO:0007669"/>
    <property type="project" value="UniProtKB-KW"/>
</dbReference>